<feature type="domain" description="ABC transporter" evidence="5">
    <location>
        <begin position="17"/>
        <end position="259"/>
    </location>
</feature>
<keyword evidence="7" id="KW-1185">Reference proteome</keyword>
<organism evidence="6 7">
    <name type="scientific">Amnibacterium flavum</name>
    <dbReference type="NCBI Taxonomy" id="2173173"/>
    <lineage>
        <taxon>Bacteria</taxon>
        <taxon>Bacillati</taxon>
        <taxon>Actinomycetota</taxon>
        <taxon>Actinomycetes</taxon>
        <taxon>Micrococcales</taxon>
        <taxon>Microbacteriaceae</taxon>
        <taxon>Amnibacterium</taxon>
    </lineage>
</organism>
<dbReference type="CDD" id="cd03257">
    <property type="entry name" value="ABC_NikE_OppD_transporters"/>
    <property type="match status" value="1"/>
</dbReference>
<protein>
    <submittedName>
        <fullName evidence="6">ABC transporter ATP-binding protein</fullName>
    </submittedName>
</protein>
<keyword evidence="4 6" id="KW-0067">ATP-binding</keyword>
<gene>
    <name evidence="6" type="ORF">DDQ50_14015</name>
</gene>
<reference evidence="6 7" key="1">
    <citation type="submission" date="2018-05" db="EMBL/GenBank/DDBJ databases">
        <title>Amnibacterium sp. M8JJ-5, whole genome shotgun sequence.</title>
        <authorList>
            <person name="Tuo L."/>
        </authorList>
    </citation>
    <scope>NUCLEOTIDE SEQUENCE [LARGE SCALE GENOMIC DNA]</scope>
    <source>
        <strain evidence="6 7">M8JJ-5</strain>
    </source>
</reference>
<dbReference type="OrthoDB" id="3677453at2"/>
<dbReference type="RefSeq" id="WP_116757296.1">
    <property type="nucleotide sequence ID" value="NZ_JBHUEX010000001.1"/>
</dbReference>
<sequence length="281" mass="29646">MTTSTPTSTGTVDQPILSVTGLSASYGFGRRAPLVLDDVSLTLGKGRTMGVVGESGSGKSTLAKVIIGTLGASAGTVEVGGVDVGRAKSAQRQALRRSVQMIPQDPYASLDPRMTIGRTLREALAPKGGRESTYRDRIVELLELVSLDASAVNRYPHEFSGGMRQRVAIARAIAVQPTLLIADEVTSALDASIQFEVLGLLDRLQKELGFGCVFITHNLGVAARMCDDITVMRYGKVVEQGPISLLAAPADPYTRLLVGSVPDPDGRFLTDPSAYDSVIAG</sequence>
<dbReference type="GO" id="GO:0055085">
    <property type="term" value="P:transmembrane transport"/>
    <property type="evidence" value="ECO:0007669"/>
    <property type="project" value="UniProtKB-ARBA"/>
</dbReference>
<evidence type="ECO:0000256" key="4">
    <source>
        <dbReference type="ARBA" id="ARBA00022840"/>
    </source>
</evidence>
<dbReference type="InterPro" id="IPR003439">
    <property type="entry name" value="ABC_transporter-like_ATP-bd"/>
</dbReference>
<evidence type="ECO:0000259" key="5">
    <source>
        <dbReference type="PROSITE" id="PS50893"/>
    </source>
</evidence>
<dbReference type="InterPro" id="IPR027417">
    <property type="entry name" value="P-loop_NTPase"/>
</dbReference>
<dbReference type="PANTHER" id="PTHR43776">
    <property type="entry name" value="TRANSPORT ATP-BINDING PROTEIN"/>
    <property type="match status" value="1"/>
</dbReference>
<dbReference type="Pfam" id="PF00005">
    <property type="entry name" value="ABC_tran"/>
    <property type="match status" value="1"/>
</dbReference>
<dbReference type="GO" id="GO:0005524">
    <property type="term" value="F:ATP binding"/>
    <property type="evidence" value="ECO:0007669"/>
    <property type="project" value="UniProtKB-KW"/>
</dbReference>
<evidence type="ECO:0000256" key="3">
    <source>
        <dbReference type="ARBA" id="ARBA00022741"/>
    </source>
</evidence>
<dbReference type="InterPro" id="IPR003593">
    <property type="entry name" value="AAA+_ATPase"/>
</dbReference>
<evidence type="ECO:0000313" key="6">
    <source>
        <dbReference type="EMBL" id="PVZ94785.1"/>
    </source>
</evidence>
<evidence type="ECO:0000313" key="7">
    <source>
        <dbReference type="Proteomes" id="UP000244893"/>
    </source>
</evidence>
<evidence type="ECO:0000256" key="1">
    <source>
        <dbReference type="ARBA" id="ARBA00005417"/>
    </source>
</evidence>
<name>A0A2V1HQG8_9MICO</name>
<dbReference type="GO" id="GO:0016887">
    <property type="term" value="F:ATP hydrolysis activity"/>
    <property type="evidence" value="ECO:0007669"/>
    <property type="project" value="InterPro"/>
</dbReference>
<dbReference type="PANTHER" id="PTHR43776:SF7">
    <property type="entry name" value="D,D-DIPEPTIDE TRANSPORT ATP-BINDING PROTEIN DDPF-RELATED"/>
    <property type="match status" value="1"/>
</dbReference>
<comment type="similarity">
    <text evidence="1">Belongs to the ABC transporter superfamily.</text>
</comment>
<dbReference type="Proteomes" id="UP000244893">
    <property type="component" value="Unassembled WGS sequence"/>
</dbReference>
<evidence type="ECO:0000256" key="2">
    <source>
        <dbReference type="ARBA" id="ARBA00022448"/>
    </source>
</evidence>
<dbReference type="Gene3D" id="3.40.50.300">
    <property type="entry name" value="P-loop containing nucleotide triphosphate hydrolases"/>
    <property type="match status" value="1"/>
</dbReference>
<comment type="caution">
    <text evidence="6">The sequence shown here is derived from an EMBL/GenBank/DDBJ whole genome shotgun (WGS) entry which is preliminary data.</text>
</comment>
<keyword evidence="2" id="KW-0813">Transport</keyword>
<keyword evidence="3" id="KW-0547">Nucleotide-binding</keyword>
<dbReference type="InterPro" id="IPR050319">
    <property type="entry name" value="ABC_transp_ATP-bind"/>
</dbReference>
<proteinExistence type="inferred from homology"/>
<dbReference type="SUPFAM" id="SSF52540">
    <property type="entry name" value="P-loop containing nucleoside triphosphate hydrolases"/>
    <property type="match status" value="1"/>
</dbReference>
<dbReference type="PROSITE" id="PS50893">
    <property type="entry name" value="ABC_TRANSPORTER_2"/>
    <property type="match status" value="1"/>
</dbReference>
<dbReference type="PROSITE" id="PS00211">
    <property type="entry name" value="ABC_TRANSPORTER_1"/>
    <property type="match status" value="1"/>
</dbReference>
<accession>A0A2V1HQG8</accession>
<dbReference type="SMART" id="SM00382">
    <property type="entry name" value="AAA"/>
    <property type="match status" value="1"/>
</dbReference>
<dbReference type="AlphaFoldDB" id="A0A2V1HQG8"/>
<dbReference type="EMBL" id="QEOP01000002">
    <property type="protein sequence ID" value="PVZ94785.1"/>
    <property type="molecule type" value="Genomic_DNA"/>
</dbReference>
<dbReference type="InterPro" id="IPR017871">
    <property type="entry name" value="ABC_transporter-like_CS"/>
</dbReference>